<feature type="region of interest" description="Disordered" evidence="10">
    <location>
        <begin position="224"/>
        <end position="248"/>
    </location>
</feature>
<keyword evidence="5" id="KW-0418">Kinase</keyword>
<name>A0A835Y645_9CHLO</name>
<evidence type="ECO:0000256" key="3">
    <source>
        <dbReference type="ARBA" id="ARBA00022679"/>
    </source>
</evidence>
<accession>A0A835Y645</accession>
<gene>
    <name evidence="12" type="ORF">HYH03_008597</name>
</gene>
<feature type="region of interest" description="Disordered" evidence="10">
    <location>
        <begin position="541"/>
        <end position="561"/>
    </location>
</feature>
<evidence type="ECO:0000256" key="1">
    <source>
        <dbReference type="ARBA" id="ARBA00012513"/>
    </source>
</evidence>
<dbReference type="EMBL" id="JAEHOE010000039">
    <property type="protein sequence ID" value="KAG2493175.1"/>
    <property type="molecule type" value="Genomic_DNA"/>
</dbReference>
<proteinExistence type="predicted"/>
<evidence type="ECO:0000256" key="7">
    <source>
        <dbReference type="ARBA" id="ARBA00047899"/>
    </source>
</evidence>
<evidence type="ECO:0000256" key="2">
    <source>
        <dbReference type="ARBA" id="ARBA00022527"/>
    </source>
</evidence>
<feature type="binding site" evidence="9">
    <location>
        <position position="549"/>
    </location>
    <ligand>
        <name>ATP</name>
        <dbReference type="ChEBI" id="CHEBI:30616"/>
    </ligand>
</feature>
<feature type="compositionally biased region" description="Basic and acidic residues" evidence="10">
    <location>
        <begin position="163"/>
        <end position="180"/>
    </location>
</feature>
<dbReference type="PANTHER" id="PTHR24419">
    <property type="entry name" value="INTERLEUKIN-1 RECEPTOR-ASSOCIATED KINASE"/>
    <property type="match status" value="1"/>
</dbReference>
<comment type="catalytic activity">
    <reaction evidence="7">
        <text>L-threonyl-[protein] + ATP = O-phospho-L-threonyl-[protein] + ADP + H(+)</text>
        <dbReference type="Rhea" id="RHEA:46608"/>
        <dbReference type="Rhea" id="RHEA-COMP:11060"/>
        <dbReference type="Rhea" id="RHEA-COMP:11605"/>
        <dbReference type="ChEBI" id="CHEBI:15378"/>
        <dbReference type="ChEBI" id="CHEBI:30013"/>
        <dbReference type="ChEBI" id="CHEBI:30616"/>
        <dbReference type="ChEBI" id="CHEBI:61977"/>
        <dbReference type="ChEBI" id="CHEBI:456216"/>
        <dbReference type="EC" id="2.7.11.1"/>
    </reaction>
</comment>
<evidence type="ECO:0000256" key="8">
    <source>
        <dbReference type="ARBA" id="ARBA00048679"/>
    </source>
</evidence>
<feature type="compositionally biased region" description="Low complexity" evidence="10">
    <location>
        <begin position="185"/>
        <end position="202"/>
    </location>
</feature>
<dbReference type="EC" id="2.7.11.1" evidence="1"/>
<keyword evidence="3" id="KW-0808">Transferase</keyword>
<dbReference type="OrthoDB" id="21018at2759"/>
<dbReference type="Pfam" id="PF12330">
    <property type="entry name" value="Haspin_kinase"/>
    <property type="match status" value="1"/>
</dbReference>
<dbReference type="GO" id="GO:0005634">
    <property type="term" value="C:nucleus"/>
    <property type="evidence" value="ECO:0007669"/>
    <property type="project" value="TreeGrafter"/>
</dbReference>
<dbReference type="AlphaFoldDB" id="A0A835Y645"/>
<feature type="region of interest" description="Disordered" evidence="10">
    <location>
        <begin position="142"/>
        <end position="202"/>
    </location>
</feature>
<comment type="catalytic activity">
    <reaction evidence="8">
        <text>L-seryl-[protein] + ATP = O-phospho-L-seryl-[protein] + ADP + H(+)</text>
        <dbReference type="Rhea" id="RHEA:17989"/>
        <dbReference type="Rhea" id="RHEA-COMP:9863"/>
        <dbReference type="Rhea" id="RHEA-COMP:11604"/>
        <dbReference type="ChEBI" id="CHEBI:15378"/>
        <dbReference type="ChEBI" id="CHEBI:29999"/>
        <dbReference type="ChEBI" id="CHEBI:30616"/>
        <dbReference type="ChEBI" id="CHEBI:83421"/>
        <dbReference type="ChEBI" id="CHEBI:456216"/>
        <dbReference type="EC" id="2.7.11.1"/>
    </reaction>
</comment>
<evidence type="ECO:0000256" key="9">
    <source>
        <dbReference type="PROSITE-ProRule" id="PRU10141"/>
    </source>
</evidence>
<keyword evidence="6 9" id="KW-0067">ATP-binding</keyword>
<sequence length="885" mass="91087">MSTALREATNDSKGAHLKTFARRKPKQDGATPEAPKPRCQASGDRAAPSPTQEEDDDAFTASLPPVPAPRASNAARRRTNWHGLSSGRPSSVLQLASTFQRADYLRNRGSSKQREVRQAAVAQIVTLLREAFAEVDDEVLKVESAGSSPEPPKRHSGSRSSRRKEEGKQGGSRGRRDAHGARQQPPSGALPPASAAPSSCGAAASQRGLSTLLEGVAGLALAGSGPGSGPDGVSAVRMSSADQVSEPGTVQRLRLSSLAVAGPQASGGTPADACEGGSPAGLEQELVEDGHAGWAADEAQGGPELATVPEGEEEEACIVISDSEEEEAEDEQAGTEAEGEEEEEPAATTVEERCAPGSAPQAQTEAGAEVGKGESSETGAVPEALALSAPAEAVAAAEAEADSQAEAEAPAKAAAEAAVKAAAAAAAARRRRWTTAGLTPLQRLLALCGQEPTLPPHQLPSMDELLVQLAAPAAAADGSEPSTASTSAAAGAAAQRPSRAARKPTASSSAAAARAAPARLGVEKVGEGSYGEAWRLGGGAGVKGRAAGKGKAAQGSGSSGGGGGLVVKIVPIEGSMEFNGGPQKTAADMLAETLVCRELSGLAEGAGPESSAAEPNWTAGFVRTRAVAICRGPYSPDLVRAWEKWDEQHESENEPVSLLPADQLYWVIAMEHGGTDLERFELSSWDQVRSVILQVAVSLAAAEASLGFEHRDLHWGNVLVRPLPGAGAAAGGAEARSGDWLDARLQGQTLRVASCGVAATVIDFTNSRLQAPDGSLAFCDLSADASVFEGTRGDVQFDTYRWMRDLVGGDWAAFCPETNCLWLSYLAEVLAGRFGAAAGRGRAAPVLTTAHKRQLREFRKRAVGYANCGELLRDGLFAGLLQLDA</sequence>
<keyword evidence="2" id="KW-0723">Serine/threonine-protein kinase</keyword>
<keyword evidence="13" id="KW-1185">Reference proteome</keyword>
<dbReference type="GO" id="GO:0072354">
    <property type="term" value="F:histone H3T3 kinase activity"/>
    <property type="evidence" value="ECO:0007669"/>
    <property type="project" value="TreeGrafter"/>
</dbReference>
<dbReference type="GO" id="GO:0005524">
    <property type="term" value="F:ATP binding"/>
    <property type="evidence" value="ECO:0007669"/>
    <property type="project" value="UniProtKB-UniRule"/>
</dbReference>
<feature type="region of interest" description="Disordered" evidence="10">
    <location>
        <begin position="477"/>
        <end position="518"/>
    </location>
</feature>
<feature type="region of interest" description="Disordered" evidence="10">
    <location>
        <begin position="261"/>
        <end position="386"/>
    </location>
</feature>
<evidence type="ECO:0000256" key="5">
    <source>
        <dbReference type="ARBA" id="ARBA00022777"/>
    </source>
</evidence>
<evidence type="ECO:0000256" key="6">
    <source>
        <dbReference type="ARBA" id="ARBA00022840"/>
    </source>
</evidence>
<dbReference type="Gene3D" id="3.30.200.20">
    <property type="entry name" value="Phosphorylase Kinase, domain 1"/>
    <property type="match status" value="1"/>
</dbReference>
<feature type="compositionally biased region" description="Acidic residues" evidence="10">
    <location>
        <begin position="310"/>
        <end position="345"/>
    </location>
</feature>
<evidence type="ECO:0000256" key="4">
    <source>
        <dbReference type="ARBA" id="ARBA00022741"/>
    </source>
</evidence>
<feature type="compositionally biased region" description="Low complexity" evidence="10">
    <location>
        <begin position="543"/>
        <end position="556"/>
    </location>
</feature>
<dbReference type="GO" id="GO:0005737">
    <property type="term" value="C:cytoplasm"/>
    <property type="evidence" value="ECO:0007669"/>
    <property type="project" value="TreeGrafter"/>
</dbReference>
<evidence type="ECO:0000259" key="11">
    <source>
        <dbReference type="SMART" id="SM01331"/>
    </source>
</evidence>
<dbReference type="PANTHER" id="PTHR24419:SF18">
    <property type="entry name" value="SERINE_THREONINE-PROTEIN KINASE HASPIN"/>
    <property type="match status" value="1"/>
</dbReference>
<keyword evidence="4 9" id="KW-0547">Nucleotide-binding</keyword>
<evidence type="ECO:0000256" key="10">
    <source>
        <dbReference type="SAM" id="MobiDB-lite"/>
    </source>
</evidence>
<dbReference type="SMART" id="SM01331">
    <property type="entry name" value="DUF3635"/>
    <property type="match status" value="1"/>
</dbReference>
<dbReference type="InterPro" id="IPR011009">
    <property type="entry name" value="Kinase-like_dom_sf"/>
</dbReference>
<dbReference type="Proteomes" id="UP000612055">
    <property type="component" value="Unassembled WGS sequence"/>
</dbReference>
<dbReference type="SUPFAM" id="SSF56112">
    <property type="entry name" value="Protein kinase-like (PK-like)"/>
    <property type="match status" value="1"/>
</dbReference>
<dbReference type="InterPro" id="IPR024604">
    <property type="entry name" value="GSG2_C"/>
</dbReference>
<dbReference type="PROSITE" id="PS00107">
    <property type="entry name" value="PROTEIN_KINASE_ATP"/>
    <property type="match status" value="1"/>
</dbReference>
<feature type="region of interest" description="Disordered" evidence="10">
    <location>
        <begin position="1"/>
        <end position="93"/>
    </location>
</feature>
<evidence type="ECO:0000313" key="12">
    <source>
        <dbReference type="EMBL" id="KAG2493175.1"/>
    </source>
</evidence>
<dbReference type="Gene3D" id="1.10.510.10">
    <property type="entry name" value="Transferase(Phosphotransferase) domain 1"/>
    <property type="match status" value="1"/>
</dbReference>
<dbReference type="InterPro" id="IPR017441">
    <property type="entry name" value="Protein_kinase_ATP_BS"/>
</dbReference>
<evidence type="ECO:0000313" key="13">
    <source>
        <dbReference type="Proteomes" id="UP000612055"/>
    </source>
</evidence>
<comment type="caution">
    <text evidence="12">The sequence shown here is derived from an EMBL/GenBank/DDBJ whole genome shotgun (WGS) entry which is preliminary data.</text>
</comment>
<feature type="compositionally biased region" description="Basic residues" evidence="10">
    <location>
        <begin position="15"/>
        <end position="25"/>
    </location>
</feature>
<dbReference type="GO" id="GO:0000278">
    <property type="term" value="P:mitotic cell cycle"/>
    <property type="evidence" value="ECO:0007669"/>
    <property type="project" value="TreeGrafter"/>
</dbReference>
<reference evidence="12" key="1">
    <citation type="journal article" date="2020" name="bioRxiv">
        <title>Comparative genomics of Chlamydomonas.</title>
        <authorList>
            <person name="Craig R.J."/>
            <person name="Hasan A.R."/>
            <person name="Ness R.W."/>
            <person name="Keightley P.D."/>
        </authorList>
    </citation>
    <scope>NUCLEOTIDE SEQUENCE</scope>
    <source>
        <strain evidence="12">CCAP 11/70</strain>
    </source>
</reference>
<dbReference type="GO" id="GO:0035556">
    <property type="term" value="P:intracellular signal transduction"/>
    <property type="evidence" value="ECO:0007669"/>
    <property type="project" value="TreeGrafter"/>
</dbReference>
<protein>
    <recommendedName>
        <fullName evidence="1">non-specific serine/threonine protein kinase</fullName>
        <ecNumber evidence="1">2.7.11.1</ecNumber>
    </recommendedName>
</protein>
<feature type="domain" description="Serine/threonine-protein kinase haspin C-terminal" evidence="11">
    <location>
        <begin position="785"/>
        <end position="873"/>
    </location>
</feature>
<organism evidence="12 13">
    <name type="scientific">Edaphochlamys debaryana</name>
    <dbReference type="NCBI Taxonomy" id="47281"/>
    <lineage>
        <taxon>Eukaryota</taxon>
        <taxon>Viridiplantae</taxon>
        <taxon>Chlorophyta</taxon>
        <taxon>core chlorophytes</taxon>
        <taxon>Chlorophyceae</taxon>
        <taxon>CS clade</taxon>
        <taxon>Chlamydomonadales</taxon>
        <taxon>Chlamydomonadales incertae sedis</taxon>
        <taxon>Edaphochlamys</taxon>
    </lineage>
</organism>